<evidence type="ECO:0000256" key="1">
    <source>
        <dbReference type="SAM" id="MobiDB-lite"/>
    </source>
</evidence>
<feature type="region of interest" description="Disordered" evidence="1">
    <location>
        <begin position="1"/>
        <end position="23"/>
    </location>
</feature>
<dbReference type="Proteomes" id="UP000691718">
    <property type="component" value="Unassembled WGS sequence"/>
</dbReference>
<sequence>MESRQPNIKGTNIKNNREATQLSPELPKSFASTVKQNQNAKEFVATKQATTSATTEVQAEKISSMKPNTEEEIKKKETEKKKESEEWTVIHRKKIGTRTVKSKEEITQPL</sequence>
<evidence type="ECO:0000313" key="3">
    <source>
        <dbReference type="Proteomes" id="UP000691718"/>
    </source>
</evidence>
<name>A0A8S3XQH4_PARAO</name>
<feature type="region of interest" description="Disordered" evidence="1">
    <location>
        <begin position="54"/>
        <end position="83"/>
    </location>
</feature>
<dbReference type="OrthoDB" id="8197386at2759"/>
<comment type="caution">
    <text evidence="2">The sequence shown here is derived from an EMBL/GenBank/DDBJ whole genome shotgun (WGS) entry which is preliminary data.</text>
</comment>
<proteinExistence type="predicted"/>
<protein>
    <submittedName>
        <fullName evidence="2">(apollo) hypothetical protein</fullName>
    </submittedName>
</protein>
<evidence type="ECO:0000313" key="2">
    <source>
        <dbReference type="EMBL" id="CAG5036452.1"/>
    </source>
</evidence>
<feature type="compositionally biased region" description="Basic and acidic residues" evidence="1">
    <location>
        <begin position="68"/>
        <end position="83"/>
    </location>
</feature>
<organism evidence="2 3">
    <name type="scientific">Parnassius apollo</name>
    <name type="common">Apollo butterfly</name>
    <name type="synonym">Papilio apollo</name>
    <dbReference type="NCBI Taxonomy" id="110799"/>
    <lineage>
        <taxon>Eukaryota</taxon>
        <taxon>Metazoa</taxon>
        <taxon>Ecdysozoa</taxon>
        <taxon>Arthropoda</taxon>
        <taxon>Hexapoda</taxon>
        <taxon>Insecta</taxon>
        <taxon>Pterygota</taxon>
        <taxon>Neoptera</taxon>
        <taxon>Endopterygota</taxon>
        <taxon>Lepidoptera</taxon>
        <taxon>Glossata</taxon>
        <taxon>Ditrysia</taxon>
        <taxon>Papilionoidea</taxon>
        <taxon>Papilionidae</taxon>
        <taxon>Parnassiinae</taxon>
        <taxon>Parnassini</taxon>
        <taxon>Parnassius</taxon>
        <taxon>Parnassius</taxon>
    </lineage>
</organism>
<reference evidence="2" key="1">
    <citation type="submission" date="2021-04" db="EMBL/GenBank/DDBJ databases">
        <authorList>
            <person name="Tunstrom K."/>
        </authorList>
    </citation>
    <scope>NUCLEOTIDE SEQUENCE</scope>
</reference>
<dbReference type="AlphaFoldDB" id="A0A8S3XQH4"/>
<accession>A0A8S3XQH4</accession>
<gene>
    <name evidence="2" type="ORF">PAPOLLO_LOCUS20839</name>
</gene>
<keyword evidence="3" id="KW-1185">Reference proteome</keyword>
<dbReference type="EMBL" id="CAJQZP010001288">
    <property type="protein sequence ID" value="CAG5036452.1"/>
    <property type="molecule type" value="Genomic_DNA"/>
</dbReference>